<organism evidence="9 10">
    <name type="scientific">Encephalitozoon hellem</name>
    <name type="common">Microsporidian parasite</name>
    <dbReference type="NCBI Taxonomy" id="27973"/>
    <lineage>
        <taxon>Eukaryota</taxon>
        <taxon>Fungi</taxon>
        <taxon>Fungi incertae sedis</taxon>
        <taxon>Microsporidia</taxon>
        <taxon>Unikaryonidae</taxon>
        <taxon>Encephalitozoon</taxon>
    </lineage>
</organism>
<sequence length="52" mass="6343">MFYRLKDGERIYTLDEEETFCAHPAKFTIEDKFSKERITIKKRFNIPPFNDL</sequence>
<evidence type="ECO:0000256" key="8">
    <source>
        <dbReference type="ARBA" id="ARBA00032266"/>
    </source>
</evidence>
<evidence type="ECO:0000256" key="3">
    <source>
        <dbReference type="ARBA" id="ARBA00022517"/>
    </source>
</evidence>
<dbReference type="PANTHER" id="PTHR13305">
    <property type="entry name" value="RIBOSOME BIOGENESIS PROTEIN NOP10"/>
    <property type="match status" value="1"/>
</dbReference>
<dbReference type="SUPFAM" id="SSF144210">
    <property type="entry name" value="Nop10-like SnoRNP"/>
    <property type="match status" value="1"/>
</dbReference>
<proteinExistence type="inferred from homology"/>
<dbReference type="GO" id="GO:0031120">
    <property type="term" value="P:snRNA pseudouridine synthesis"/>
    <property type="evidence" value="ECO:0007669"/>
    <property type="project" value="TreeGrafter"/>
</dbReference>
<reference evidence="9" key="1">
    <citation type="submission" date="2021-05" db="EMBL/GenBank/DDBJ databases">
        <title>Encephalitozoon hellem ATCC 50604 Complete Genome.</title>
        <authorList>
            <person name="Mascarenhas dos Santos A.C."/>
            <person name="Julian A.T."/>
            <person name="Pombert J.-F."/>
        </authorList>
    </citation>
    <scope>NUCLEOTIDE SEQUENCE</scope>
    <source>
        <strain evidence="9">ATCC 50604</strain>
    </source>
</reference>
<dbReference type="GO" id="GO:0070034">
    <property type="term" value="F:telomerase RNA binding"/>
    <property type="evidence" value="ECO:0007669"/>
    <property type="project" value="TreeGrafter"/>
</dbReference>
<dbReference type="GO" id="GO:0031118">
    <property type="term" value="P:rRNA pseudouridine synthesis"/>
    <property type="evidence" value="ECO:0007669"/>
    <property type="project" value="TreeGrafter"/>
</dbReference>
<evidence type="ECO:0000256" key="6">
    <source>
        <dbReference type="ARBA" id="ARBA00030185"/>
    </source>
</evidence>
<evidence type="ECO:0000256" key="5">
    <source>
        <dbReference type="ARBA" id="ARBA00023274"/>
    </source>
</evidence>
<keyword evidence="3" id="KW-0690">Ribosome biogenesis</keyword>
<dbReference type="Pfam" id="PF04135">
    <property type="entry name" value="Nop10p"/>
    <property type="match status" value="1"/>
</dbReference>
<keyword evidence="4" id="KW-0698">rRNA processing</keyword>
<gene>
    <name evidence="9" type="ORF">GPU96_08g16060</name>
</gene>
<protein>
    <recommendedName>
        <fullName evidence="2">H/ACA ribonucleoprotein complex subunit NOP10</fullName>
    </recommendedName>
    <alternativeName>
        <fullName evidence="6">Nucleolar protein 10</fullName>
    </alternativeName>
    <alternativeName>
        <fullName evidence="7">Nucleolar protein family A member 3</fullName>
    </alternativeName>
    <alternativeName>
        <fullName evidence="8">snoRNP protein NOP10</fullName>
    </alternativeName>
</protein>
<dbReference type="GO" id="GO:0031429">
    <property type="term" value="C:box H/ACA snoRNP complex"/>
    <property type="evidence" value="ECO:0007669"/>
    <property type="project" value="TreeGrafter"/>
</dbReference>
<dbReference type="GO" id="GO:0030515">
    <property type="term" value="F:snoRNA binding"/>
    <property type="evidence" value="ECO:0007669"/>
    <property type="project" value="InterPro"/>
</dbReference>
<evidence type="ECO:0000256" key="1">
    <source>
        <dbReference type="ARBA" id="ARBA00009462"/>
    </source>
</evidence>
<dbReference type="InterPro" id="IPR036756">
    <property type="entry name" value="H/ACA_rnp_Nop10_sf"/>
</dbReference>
<dbReference type="PANTHER" id="PTHR13305:SF0">
    <property type="entry name" value="H_ACA RIBONUCLEOPROTEIN COMPLEX SUBUNIT 3"/>
    <property type="match status" value="1"/>
</dbReference>
<accession>A0A9Q9CAW3</accession>
<dbReference type="EMBL" id="CP075154">
    <property type="protein sequence ID" value="UTX43832.1"/>
    <property type="molecule type" value="Genomic_DNA"/>
</dbReference>
<evidence type="ECO:0000256" key="4">
    <source>
        <dbReference type="ARBA" id="ARBA00022552"/>
    </source>
</evidence>
<dbReference type="AlphaFoldDB" id="A0A9Q9CAW3"/>
<evidence type="ECO:0000313" key="10">
    <source>
        <dbReference type="Proteomes" id="UP001059546"/>
    </source>
</evidence>
<evidence type="ECO:0000256" key="7">
    <source>
        <dbReference type="ARBA" id="ARBA00031779"/>
    </source>
</evidence>
<name>A0A9Q9CAW3_ENCHE</name>
<comment type="similarity">
    <text evidence="1">Belongs to the NOP10 family.</text>
</comment>
<dbReference type="GO" id="GO:1904874">
    <property type="term" value="P:positive regulation of telomerase RNA localization to Cajal body"/>
    <property type="evidence" value="ECO:0007669"/>
    <property type="project" value="TreeGrafter"/>
</dbReference>
<dbReference type="Proteomes" id="UP001059546">
    <property type="component" value="Chromosome VIII"/>
</dbReference>
<dbReference type="InterPro" id="IPR007264">
    <property type="entry name" value="H/ACA_rnp_Nop10"/>
</dbReference>
<dbReference type="Gene3D" id="2.20.28.40">
    <property type="entry name" value="H/ACA ribonucleoprotein complex, subunit Nop10"/>
    <property type="match status" value="1"/>
</dbReference>
<evidence type="ECO:0000313" key="9">
    <source>
        <dbReference type="EMBL" id="UTX43832.1"/>
    </source>
</evidence>
<evidence type="ECO:0000256" key="2">
    <source>
        <dbReference type="ARBA" id="ARBA00021838"/>
    </source>
</evidence>
<keyword evidence="5" id="KW-0687">Ribonucleoprotein</keyword>